<dbReference type="GO" id="GO:0004601">
    <property type="term" value="F:peroxidase activity"/>
    <property type="evidence" value="ECO:0007669"/>
    <property type="project" value="InterPro"/>
</dbReference>
<protein>
    <submittedName>
        <fullName evidence="2">OsmC family peroxiredoxin</fullName>
    </submittedName>
</protein>
<dbReference type="InterPro" id="IPR003718">
    <property type="entry name" value="OsmC/Ohr_fam"/>
</dbReference>
<evidence type="ECO:0000256" key="1">
    <source>
        <dbReference type="SAM" id="MobiDB-lite"/>
    </source>
</evidence>
<dbReference type="NCBIfam" id="TIGR03562">
    <property type="entry name" value="osmo_induc_OsmC"/>
    <property type="match status" value="1"/>
</dbReference>
<dbReference type="OrthoDB" id="9807532at2"/>
<comment type="caution">
    <text evidence="2">The sequence shown here is derived from an EMBL/GenBank/DDBJ whole genome shotgun (WGS) entry which is preliminary data.</text>
</comment>
<gene>
    <name evidence="2" type="ORF">GB883_03910</name>
</gene>
<dbReference type="InterPro" id="IPR036102">
    <property type="entry name" value="OsmC/Ohrsf"/>
</dbReference>
<name>A0A7J5USJ1_9MICO</name>
<dbReference type="GO" id="GO:0006979">
    <property type="term" value="P:response to oxidative stress"/>
    <property type="evidence" value="ECO:0007669"/>
    <property type="project" value="InterPro"/>
</dbReference>
<accession>A0A7J5USJ1</accession>
<dbReference type="InterPro" id="IPR052707">
    <property type="entry name" value="OsmC_Ohr_Peroxiredoxin"/>
</dbReference>
<dbReference type="Pfam" id="PF02566">
    <property type="entry name" value="OsmC"/>
    <property type="match status" value="1"/>
</dbReference>
<organism evidence="2 3">
    <name type="scientific">Georgenia thermotolerans</name>
    <dbReference type="NCBI Taxonomy" id="527326"/>
    <lineage>
        <taxon>Bacteria</taxon>
        <taxon>Bacillati</taxon>
        <taxon>Actinomycetota</taxon>
        <taxon>Actinomycetes</taxon>
        <taxon>Micrococcales</taxon>
        <taxon>Bogoriellaceae</taxon>
        <taxon>Georgenia</taxon>
    </lineage>
</organism>
<proteinExistence type="predicted"/>
<dbReference type="InterPro" id="IPR015946">
    <property type="entry name" value="KH_dom-like_a/b"/>
</dbReference>
<dbReference type="AlphaFoldDB" id="A0A7J5USJ1"/>
<dbReference type="PANTHER" id="PTHR42830">
    <property type="entry name" value="OSMOTICALLY INDUCIBLE FAMILY PROTEIN"/>
    <property type="match status" value="1"/>
</dbReference>
<dbReference type="PANTHER" id="PTHR42830:SF1">
    <property type="entry name" value="OSMOTICALLY INDUCIBLE FAMILY PROTEIN"/>
    <property type="match status" value="1"/>
</dbReference>
<dbReference type="Proteomes" id="UP000451860">
    <property type="component" value="Unassembled WGS sequence"/>
</dbReference>
<dbReference type="SUPFAM" id="SSF82784">
    <property type="entry name" value="OsmC-like"/>
    <property type="match status" value="1"/>
</dbReference>
<evidence type="ECO:0000313" key="2">
    <source>
        <dbReference type="EMBL" id="KAE8765425.1"/>
    </source>
</evidence>
<dbReference type="Gene3D" id="3.30.300.20">
    <property type="match status" value="1"/>
</dbReference>
<sequence>MGPPVPGGSGRPKEETMPTPIVSKGSTTWNGDLFSGKGRTSLDTSGLASFDVNWKARAEEAGGTTSPEELIAAAHATCFSMALSNELAQNDTAPNELRTRAEVTFVAGEGIKGIHLTVDADVPGISPEDFQRIADAAKVGCPVSQALKGTEITLTAKLASA</sequence>
<dbReference type="InterPro" id="IPR019904">
    <property type="entry name" value="Peroxiredoxin_OsmC"/>
</dbReference>
<keyword evidence="3" id="KW-1185">Reference proteome</keyword>
<dbReference type="EMBL" id="WHJE01000010">
    <property type="protein sequence ID" value="KAE8765425.1"/>
    <property type="molecule type" value="Genomic_DNA"/>
</dbReference>
<reference evidence="2 3" key="1">
    <citation type="submission" date="2019-10" db="EMBL/GenBank/DDBJ databases">
        <title>Georgenia wutianyii sp. nov. and Georgenia yuyongxinii sp. nov. isolated from plateau pika (Ochotona curzoniae) in the Qinghai-Tibet plateau of China.</title>
        <authorList>
            <person name="Tian Z."/>
        </authorList>
    </citation>
    <scope>NUCLEOTIDE SEQUENCE [LARGE SCALE GENOMIC DNA]</scope>
    <source>
        <strain evidence="2 3">DSM 21501</strain>
    </source>
</reference>
<evidence type="ECO:0000313" key="3">
    <source>
        <dbReference type="Proteomes" id="UP000451860"/>
    </source>
</evidence>
<feature type="region of interest" description="Disordered" evidence="1">
    <location>
        <begin position="1"/>
        <end position="38"/>
    </location>
</feature>